<proteinExistence type="predicted"/>
<feature type="transmembrane region" description="Helical" evidence="8">
    <location>
        <begin position="466"/>
        <end position="488"/>
    </location>
</feature>
<evidence type="ECO:0000256" key="1">
    <source>
        <dbReference type="ARBA" id="ARBA00004308"/>
    </source>
</evidence>
<keyword evidence="5 8" id="KW-1133">Transmembrane helix</keyword>
<keyword evidence="3" id="KW-0808">Transferase</keyword>
<evidence type="ECO:0000256" key="3">
    <source>
        <dbReference type="ARBA" id="ARBA00022679"/>
    </source>
</evidence>
<evidence type="ECO:0000313" key="10">
    <source>
        <dbReference type="Proteomes" id="UP000324705"/>
    </source>
</evidence>
<accession>A0A9R0SLC9</accession>
<keyword evidence="10" id="KW-1185">Reference proteome</keyword>
<feature type="transmembrane region" description="Helical" evidence="8">
    <location>
        <begin position="352"/>
        <end position="373"/>
    </location>
</feature>
<gene>
    <name evidence="9" type="ORF">TRITD_4Av1G220180</name>
</gene>
<keyword evidence="6 8" id="KW-0472">Membrane</keyword>
<dbReference type="Proteomes" id="UP000324705">
    <property type="component" value="Chromosome 4A"/>
</dbReference>
<sequence>MNALVRVSAVLTNAPYMLNLDCDHYVNNSKAVKEAMCFMMDPLVGKKVCYVQFPQRFDSIDRHDRYANKNVVFFDVWMVFKAPSMLVLDVSLEGRRCTVMMLPKQRSHRQGLATAGQSGVCAVSALVTGRTRRRLPSQRQRRRRGCFSRRKKINHLRTHSVKLTKPETQKAGIVNQQKLEKKFGQSAVFVASTLLENGGTLRCDSPASLLKEAIHVIGCGYEDKTDWGKIGWIYGSVTEDILTGFKMHCHGWRSIYCIPKRPAFKGSAPLNLSDRLNQVLRWALGSIEIFFSNHCPLWYGYGGGLKFLERFSYINSIVYPWTSIPLLAYCTLPAICLLTGKFITPELSNLASIWYMSLFICIFATGILEMRWARVAVDDWWRNEQFWVIGGVSAHLFAVFQGLLKVIAGVDTSFTVTTKAGDDEEFSELYTFKWTTLLIPPTTLLLLNFIGVVAGISNAINNGYESWGPLFGKLFFAFWVIVHLYPFLKGLLGRQNRTPTIVIVWSILLASIISLLWVRVNPFLAKTDGPLLEECGLDCT</sequence>
<dbReference type="EMBL" id="LT934117">
    <property type="protein sequence ID" value="VAH97314.1"/>
    <property type="molecule type" value="Genomic_DNA"/>
</dbReference>
<feature type="transmembrane region" description="Helical" evidence="8">
    <location>
        <begin position="500"/>
        <end position="520"/>
    </location>
</feature>
<evidence type="ECO:0000256" key="2">
    <source>
        <dbReference type="ARBA" id="ARBA00022676"/>
    </source>
</evidence>
<reference evidence="9 10" key="1">
    <citation type="submission" date="2017-09" db="EMBL/GenBank/DDBJ databases">
        <authorList>
            <consortium name="International Durum Wheat Genome Sequencing Consortium (IDWGSC)"/>
            <person name="Milanesi L."/>
        </authorList>
    </citation>
    <scope>NUCLEOTIDE SEQUENCE [LARGE SCALE GENOMIC DNA]</scope>
    <source>
        <strain evidence="10">cv. Svevo</strain>
    </source>
</reference>
<dbReference type="Pfam" id="PF03552">
    <property type="entry name" value="Cellulose_synt"/>
    <property type="match status" value="1"/>
</dbReference>
<feature type="transmembrane region" description="Helical" evidence="8">
    <location>
        <begin position="437"/>
        <end position="460"/>
    </location>
</feature>
<evidence type="ECO:0008006" key="11">
    <source>
        <dbReference type="Google" id="ProtNLM"/>
    </source>
</evidence>
<protein>
    <recommendedName>
        <fullName evidence="11">Cellulose synthase</fullName>
    </recommendedName>
</protein>
<keyword evidence="2" id="KW-0328">Glycosyltransferase</keyword>
<keyword evidence="4 8" id="KW-0812">Transmembrane</keyword>
<keyword evidence="7" id="KW-0961">Cell wall biogenesis/degradation</keyword>
<name>A0A9R0SLC9_TRITD</name>
<dbReference type="AlphaFoldDB" id="A0A9R0SLC9"/>
<evidence type="ECO:0000256" key="7">
    <source>
        <dbReference type="ARBA" id="ARBA00023316"/>
    </source>
</evidence>
<organism evidence="9 10">
    <name type="scientific">Triticum turgidum subsp. durum</name>
    <name type="common">Durum wheat</name>
    <name type="synonym">Triticum durum</name>
    <dbReference type="NCBI Taxonomy" id="4567"/>
    <lineage>
        <taxon>Eukaryota</taxon>
        <taxon>Viridiplantae</taxon>
        <taxon>Streptophyta</taxon>
        <taxon>Embryophyta</taxon>
        <taxon>Tracheophyta</taxon>
        <taxon>Spermatophyta</taxon>
        <taxon>Magnoliopsida</taxon>
        <taxon>Liliopsida</taxon>
        <taxon>Poales</taxon>
        <taxon>Poaceae</taxon>
        <taxon>BOP clade</taxon>
        <taxon>Pooideae</taxon>
        <taxon>Triticodae</taxon>
        <taxon>Triticeae</taxon>
        <taxon>Triticinae</taxon>
        <taxon>Triticum</taxon>
    </lineage>
</organism>
<dbReference type="GO" id="GO:0016020">
    <property type="term" value="C:membrane"/>
    <property type="evidence" value="ECO:0007669"/>
    <property type="project" value="InterPro"/>
</dbReference>
<dbReference type="GO" id="GO:0030244">
    <property type="term" value="P:cellulose biosynthetic process"/>
    <property type="evidence" value="ECO:0007669"/>
    <property type="project" value="InterPro"/>
</dbReference>
<feature type="transmembrane region" description="Helical" evidence="8">
    <location>
        <begin position="385"/>
        <end position="404"/>
    </location>
</feature>
<evidence type="ECO:0000313" key="9">
    <source>
        <dbReference type="EMBL" id="VAH97314.1"/>
    </source>
</evidence>
<dbReference type="PANTHER" id="PTHR13301">
    <property type="entry name" value="X-BOX TRANSCRIPTION FACTOR-RELATED"/>
    <property type="match status" value="1"/>
</dbReference>
<dbReference type="GO" id="GO:0012505">
    <property type="term" value="C:endomembrane system"/>
    <property type="evidence" value="ECO:0007669"/>
    <property type="project" value="UniProtKB-SubCell"/>
</dbReference>
<dbReference type="InterPro" id="IPR005150">
    <property type="entry name" value="Cellulose_synth"/>
</dbReference>
<dbReference type="GO" id="GO:0016760">
    <property type="term" value="F:cellulose synthase (UDP-forming) activity"/>
    <property type="evidence" value="ECO:0007669"/>
    <property type="project" value="InterPro"/>
</dbReference>
<dbReference type="GO" id="GO:0071555">
    <property type="term" value="P:cell wall organization"/>
    <property type="evidence" value="ECO:0007669"/>
    <property type="project" value="UniProtKB-KW"/>
</dbReference>
<comment type="subcellular location">
    <subcellularLocation>
        <location evidence="1">Endomembrane system</location>
    </subcellularLocation>
</comment>
<evidence type="ECO:0000256" key="5">
    <source>
        <dbReference type="ARBA" id="ARBA00022989"/>
    </source>
</evidence>
<evidence type="ECO:0000256" key="4">
    <source>
        <dbReference type="ARBA" id="ARBA00022692"/>
    </source>
</evidence>
<evidence type="ECO:0000256" key="6">
    <source>
        <dbReference type="ARBA" id="ARBA00023136"/>
    </source>
</evidence>
<dbReference type="Gramene" id="TRITD4Av1G220180.13">
    <property type="protein sequence ID" value="TRITD4Av1G220180.13"/>
    <property type="gene ID" value="TRITD4Av1G220180"/>
</dbReference>
<evidence type="ECO:0000256" key="8">
    <source>
        <dbReference type="SAM" id="Phobius"/>
    </source>
</evidence>
<feature type="transmembrane region" description="Helical" evidence="8">
    <location>
        <begin position="318"/>
        <end position="340"/>
    </location>
</feature>